<dbReference type="Proteomes" id="UP000000528">
    <property type="component" value="Chromosome"/>
</dbReference>
<name>Q98PV6_MYCPU</name>
<accession>Q98PV6</accession>
<dbReference type="PIR" id="E90588">
    <property type="entry name" value="E90588"/>
</dbReference>
<dbReference type="InterPro" id="IPR050156">
    <property type="entry name" value="TC-AMP_synthase_SUA5"/>
</dbReference>
<keyword evidence="6" id="KW-0819">tRNA processing</keyword>
<evidence type="ECO:0000256" key="1">
    <source>
        <dbReference type="ARBA" id="ARBA00004496"/>
    </source>
</evidence>
<dbReference type="GO" id="GO:0006450">
    <property type="term" value="P:regulation of translational fidelity"/>
    <property type="evidence" value="ECO:0007669"/>
    <property type="project" value="TreeGrafter"/>
</dbReference>
<dbReference type="GO" id="GO:0008033">
    <property type="term" value="P:tRNA processing"/>
    <property type="evidence" value="ECO:0007669"/>
    <property type="project" value="UniProtKB-KW"/>
</dbReference>
<dbReference type="PANTHER" id="PTHR17490:SF16">
    <property type="entry name" value="THREONYLCARBAMOYL-AMP SYNTHASE"/>
    <property type="match status" value="1"/>
</dbReference>
<evidence type="ECO:0000259" key="12">
    <source>
        <dbReference type="PROSITE" id="PS51163"/>
    </source>
</evidence>
<evidence type="ECO:0000256" key="2">
    <source>
        <dbReference type="ARBA" id="ARBA00007663"/>
    </source>
</evidence>
<dbReference type="GO" id="GO:0003725">
    <property type="term" value="F:double-stranded RNA binding"/>
    <property type="evidence" value="ECO:0007669"/>
    <property type="project" value="InterPro"/>
</dbReference>
<evidence type="ECO:0000256" key="3">
    <source>
        <dbReference type="ARBA" id="ARBA00012584"/>
    </source>
</evidence>
<comment type="similarity">
    <text evidence="2">Belongs to the SUA5 family.</text>
</comment>
<dbReference type="GO" id="GO:0061710">
    <property type="term" value="F:L-threonylcarbamoyladenylate synthase"/>
    <property type="evidence" value="ECO:0007669"/>
    <property type="project" value="UniProtKB-EC"/>
</dbReference>
<dbReference type="Gene3D" id="3.90.870.10">
    <property type="entry name" value="DHBP synthase"/>
    <property type="match status" value="1"/>
</dbReference>
<keyword evidence="7" id="KW-0548">Nucleotidyltransferase</keyword>
<sequence length="154" mass="17328">MKINDDDLLVFTTDTLIGLGGKVSDVILEKIYEIKKRPIDKKMIILVGSLAQAQSFSQWNLKANKQAQKYWPGATTLIVNDQGFRMPKNKALCKFLIEQGPLYTTSANLSGFENIKTLDEAKKIFPQIKHFIDFGKGSGIPSQIIDIDKNIKIR</sequence>
<keyword evidence="8" id="KW-0547">Nucleotide-binding</keyword>
<dbReference type="InterPro" id="IPR006070">
    <property type="entry name" value="Sua5-like_dom"/>
</dbReference>
<dbReference type="eggNOG" id="COG0009">
    <property type="taxonomic scope" value="Bacteria"/>
</dbReference>
<dbReference type="GO" id="GO:0005524">
    <property type="term" value="F:ATP binding"/>
    <property type="evidence" value="ECO:0007669"/>
    <property type="project" value="UniProtKB-KW"/>
</dbReference>
<evidence type="ECO:0000256" key="10">
    <source>
        <dbReference type="ARBA" id="ARBA00029774"/>
    </source>
</evidence>
<dbReference type="GO" id="GO:0000049">
    <property type="term" value="F:tRNA binding"/>
    <property type="evidence" value="ECO:0007669"/>
    <property type="project" value="TreeGrafter"/>
</dbReference>
<evidence type="ECO:0000256" key="11">
    <source>
        <dbReference type="ARBA" id="ARBA00048366"/>
    </source>
</evidence>
<gene>
    <name evidence="13" type="ordered locus">MYPU_6130</name>
</gene>
<comment type="subcellular location">
    <subcellularLocation>
        <location evidence="1">Cytoplasm</location>
    </subcellularLocation>
</comment>
<evidence type="ECO:0000256" key="8">
    <source>
        <dbReference type="ARBA" id="ARBA00022741"/>
    </source>
</evidence>
<dbReference type="GO" id="GO:0005737">
    <property type="term" value="C:cytoplasm"/>
    <property type="evidence" value="ECO:0007669"/>
    <property type="project" value="UniProtKB-SubCell"/>
</dbReference>
<keyword evidence="14" id="KW-1185">Reference proteome</keyword>
<dbReference type="Pfam" id="PF01300">
    <property type="entry name" value="Sua5_yciO_yrdC"/>
    <property type="match status" value="1"/>
</dbReference>
<protein>
    <recommendedName>
        <fullName evidence="10">L-threonylcarbamoyladenylate synthase</fullName>
        <ecNumber evidence="3">2.7.7.87</ecNumber>
    </recommendedName>
    <alternativeName>
        <fullName evidence="10">L-threonylcarbamoyladenylate synthase</fullName>
    </alternativeName>
</protein>
<feature type="domain" description="YrdC-like" evidence="12">
    <location>
        <begin position="1"/>
        <end position="154"/>
    </location>
</feature>
<evidence type="ECO:0000313" key="13">
    <source>
        <dbReference type="EMBL" id="CAC13786.1"/>
    </source>
</evidence>
<dbReference type="EMBL" id="AL445565">
    <property type="protein sequence ID" value="CAC13786.1"/>
    <property type="molecule type" value="Genomic_DNA"/>
</dbReference>
<dbReference type="RefSeq" id="WP_010925414.1">
    <property type="nucleotide sequence ID" value="NC_002771.1"/>
</dbReference>
<reference evidence="13 14" key="1">
    <citation type="journal article" date="2001" name="Nucleic Acids Res.">
        <title>The complete genome sequence of the murine respiratory pathogen Mycoplasma pulmonis.</title>
        <authorList>
            <person name="Chambaud I."/>
            <person name="Heilig R."/>
            <person name="Ferris S."/>
            <person name="Barbe V."/>
            <person name="Samson D."/>
            <person name="Galisson F."/>
            <person name="Moszer I."/>
            <person name="Dybvig K."/>
            <person name="Wroblewski H."/>
            <person name="Viari A."/>
            <person name="Rocha E.P.C."/>
            <person name="Blanchard A."/>
        </authorList>
    </citation>
    <scope>NUCLEOTIDE SEQUENCE [LARGE SCALE GENOMIC DNA]</scope>
    <source>
        <strain evidence="13 14">UAB CTIP</strain>
    </source>
</reference>
<evidence type="ECO:0000313" key="14">
    <source>
        <dbReference type="Proteomes" id="UP000000528"/>
    </source>
</evidence>
<evidence type="ECO:0000256" key="5">
    <source>
        <dbReference type="ARBA" id="ARBA00022679"/>
    </source>
</evidence>
<keyword evidence="5" id="KW-0808">Transferase</keyword>
<keyword evidence="9" id="KW-0067">ATP-binding</keyword>
<evidence type="ECO:0000256" key="9">
    <source>
        <dbReference type="ARBA" id="ARBA00022840"/>
    </source>
</evidence>
<dbReference type="EC" id="2.7.7.87" evidence="3"/>
<keyword evidence="4" id="KW-0963">Cytoplasm</keyword>
<dbReference type="PROSITE" id="PS51163">
    <property type="entry name" value="YRDC"/>
    <property type="match status" value="1"/>
</dbReference>
<evidence type="ECO:0000256" key="7">
    <source>
        <dbReference type="ARBA" id="ARBA00022695"/>
    </source>
</evidence>
<evidence type="ECO:0000256" key="6">
    <source>
        <dbReference type="ARBA" id="ARBA00022694"/>
    </source>
</evidence>
<dbReference type="SUPFAM" id="SSF55821">
    <property type="entry name" value="YrdC/RibB"/>
    <property type="match status" value="1"/>
</dbReference>
<comment type="catalytic activity">
    <reaction evidence="11">
        <text>L-threonine + hydrogencarbonate + ATP = L-threonylcarbamoyladenylate + diphosphate + H2O</text>
        <dbReference type="Rhea" id="RHEA:36407"/>
        <dbReference type="ChEBI" id="CHEBI:15377"/>
        <dbReference type="ChEBI" id="CHEBI:17544"/>
        <dbReference type="ChEBI" id="CHEBI:30616"/>
        <dbReference type="ChEBI" id="CHEBI:33019"/>
        <dbReference type="ChEBI" id="CHEBI:57926"/>
        <dbReference type="ChEBI" id="CHEBI:73682"/>
        <dbReference type="EC" id="2.7.7.87"/>
    </reaction>
</comment>
<dbReference type="PANTHER" id="PTHR17490">
    <property type="entry name" value="SUA5"/>
    <property type="match status" value="1"/>
</dbReference>
<proteinExistence type="inferred from homology"/>
<dbReference type="STRING" id="272635.gene:17577220"/>
<evidence type="ECO:0000256" key="4">
    <source>
        <dbReference type="ARBA" id="ARBA00022490"/>
    </source>
</evidence>
<dbReference type="AlphaFoldDB" id="Q98PV6"/>
<dbReference type="InterPro" id="IPR017945">
    <property type="entry name" value="DHBP_synth_RibB-like_a/b_dom"/>
</dbReference>
<dbReference type="KEGG" id="mpu:MYPU_6130"/>
<dbReference type="HOGENOM" id="CLU_031397_3_2_14"/>
<dbReference type="BioCyc" id="MPUL272635:G1GT6-623-MONOMER"/>
<organism evidence="14">
    <name type="scientific">Mycoplasmopsis pulmonis (strain UAB CTIP)</name>
    <name type="common">Mycoplasma pulmonis</name>
    <dbReference type="NCBI Taxonomy" id="272635"/>
    <lineage>
        <taxon>Bacteria</taxon>
        <taxon>Bacillati</taxon>
        <taxon>Mycoplasmatota</taxon>
        <taxon>Mycoplasmoidales</taxon>
        <taxon>Metamycoplasmataceae</taxon>
        <taxon>Mycoplasmopsis</taxon>
    </lineage>
</organism>